<dbReference type="PANTHER" id="PTHR44051:SF20">
    <property type="entry name" value="GLUTATHIONE TRANSFERASE 1 (EUROFUNG)"/>
    <property type="match status" value="1"/>
</dbReference>
<reference evidence="4 5" key="1">
    <citation type="submission" date="2019-03" db="EMBL/GenBank/DDBJ databases">
        <title>Draft genome sequence of Xylaria hypoxylon DSM 108379, a ubiquitous saprotrophic-parasitic fungi on hardwood.</title>
        <authorList>
            <person name="Buettner E."/>
            <person name="Leonhardt S."/>
            <person name="Gebauer A.M."/>
            <person name="Liers C."/>
            <person name="Hofrichter M."/>
            <person name="Kellner H."/>
        </authorList>
    </citation>
    <scope>NUCLEOTIDE SEQUENCE [LARGE SCALE GENOMIC DNA]</scope>
    <source>
        <strain evidence="4 5">DSM 108379</strain>
    </source>
</reference>
<evidence type="ECO:0000256" key="1">
    <source>
        <dbReference type="ARBA" id="ARBA00012452"/>
    </source>
</evidence>
<protein>
    <recommendedName>
        <fullName evidence="1">glutathione transferase</fullName>
        <ecNumber evidence="1">2.5.1.18</ecNumber>
    </recommendedName>
</protein>
<accession>A0A4Z0YN61</accession>
<dbReference type="OrthoDB" id="422574at2759"/>
<evidence type="ECO:0000256" key="3">
    <source>
        <dbReference type="ARBA" id="ARBA00047960"/>
    </source>
</evidence>
<dbReference type="PANTHER" id="PTHR44051">
    <property type="entry name" value="GLUTATHIONE S-TRANSFERASE-RELATED"/>
    <property type="match status" value="1"/>
</dbReference>
<dbReference type="SUPFAM" id="SSF52833">
    <property type="entry name" value="Thioredoxin-like"/>
    <property type="match status" value="1"/>
</dbReference>
<dbReference type="InterPro" id="IPR036249">
    <property type="entry name" value="Thioredoxin-like_sf"/>
</dbReference>
<organism evidence="4 5">
    <name type="scientific">Xylaria hypoxylon</name>
    <dbReference type="NCBI Taxonomy" id="37992"/>
    <lineage>
        <taxon>Eukaryota</taxon>
        <taxon>Fungi</taxon>
        <taxon>Dikarya</taxon>
        <taxon>Ascomycota</taxon>
        <taxon>Pezizomycotina</taxon>
        <taxon>Sordariomycetes</taxon>
        <taxon>Xylariomycetidae</taxon>
        <taxon>Xylariales</taxon>
        <taxon>Xylariaceae</taxon>
        <taxon>Xylaria</taxon>
    </lineage>
</organism>
<dbReference type="Proteomes" id="UP000297716">
    <property type="component" value="Unassembled WGS sequence"/>
</dbReference>
<evidence type="ECO:0000313" key="5">
    <source>
        <dbReference type="Proteomes" id="UP000297716"/>
    </source>
</evidence>
<comment type="caution">
    <text evidence="4">The sequence shown here is derived from an EMBL/GenBank/DDBJ whole genome shotgun (WGS) entry which is preliminary data.</text>
</comment>
<dbReference type="GO" id="GO:0004364">
    <property type="term" value="F:glutathione transferase activity"/>
    <property type="evidence" value="ECO:0007669"/>
    <property type="project" value="UniProtKB-EC"/>
</dbReference>
<proteinExistence type="predicted"/>
<keyword evidence="2" id="KW-0808">Transferase</keyword>
<dbReference type="STRING" id="37992.A0A4Z0YN61"/>
<gene>
    <name evidence="4" type="ORF">E0Z10_g7852</name>
</gene>
<dbReference type="EMBL" id="SKBN01000195">
    <property type="protein sequence ID" value="TGJ80901.1"/>
    <property type="molecule type" value="Genomic_DNA"/>
</dbReference>
<dbReference type="Gene3D" id="3.40.30.10">
    <property type="entry name" value="Glutaredoxin"/>
    <property type="match status" value="2"/>
</dbReference>
<keyword evidence="5" id="KW-1185">Reference proteome</keyword>
<dbReference type="AlphaFoldDB" id="A0A4Z0YN61"/>
<comment type="catalytic activity">
    <reaction evidence="3">
        <text>RX + glutathione = an S-substituted glutathione + a halide anion + H(+)</text>
        <dbReference type="Rhea" id="RHEA:16437"/>
        <dbReference type="ChEBI" id="CHEBI:15378"/>
        <dbReference type="ChEBI" id="CHEBI:16042"/>
        <dbReference type="ChEBI" id="CHEBI:17792"/>
        <dbReference type="ChEBI" id="CHEBI:57925"/>
        <dbReference type="ChEBI" id="CHEBI:90779"/>
        <dbReference type="EC" id="2.5.1.18"/>
    </reaction>
</comment>
<dbReference type="EC" id="2.5.1.18" evidence="1"/>
<name>A0A4Z0YN61_9PEZI</name>
<sequence>MYCAELGISYEIVPTKFDEVKKRPFTDINPNGRCPGAIIQYIIEQYDTEKTLTYNTLQERHHLKQWLQFQMSG</sequence>
<evidence type="ECO:0000256" key="2">
    <source>
        <dbReference type="ARBA" id="ARBA00022679"/>
    </source>
</evidence>
<evidence type="ECO:0000313" key="4">
    <source>
        <dbReference type="EMBL" id="TGJ80901.1"/>
    </source>
</evidence>